<reference evidence="1 2" key="1">
    <citation type="journal article" date="2015" name="Genome Biol. Evol.">
        <title>Comparative Genomics of a Bacterivorous Green Alga Reveals Evolutionary Causalities and Consequences of Phago-Mixotrophic Mode of Nutrition.</title>
        <authorList>
            <person name="Burns J.A."/>
            <person name="Paasch A."/>
            <person name="Narechania A."/>
            <person name="Kim E."/>
        </authorList>
    </citation>
    <scope>NUCLEOTIDE SEQUENCE [LARGE SCALE GENOMIC DNA]</scope>
    <source>
        <strain evidence="1 2">PLY_AMNH</strain>
    </source>
</reference>
<gene>
    <name evidence="1" type="ORF">CYMTET_31775</name>
</gene>
<sequence length="84" mass="9318">MAPVSLQSIPSLTQPKAGPRVSVALAHAVRDRLPPLVCKMTFTRTMKNVNIECRLKTDLALTRLPFQTNIHLKDATVPRGIWSV</sequence>
<protein>
    <submittedName>
        <fullName evidence="1">Uncharacterized protein</fullName>
    </submittedName>
</protein>
<dbReference type="AlphaFoldDB" id="A0AAE0KSI9"/>
<proteinExistence type="predicted"/>
<dbReference type="EMBL" id="LGRX02018932">
    <property type="protein sequence ID" value="KAK3259216.1"/>
    <property type="molecule type" value="Genomic_DNA"/>
</dbReference>
<evidence type="ECO:0000313" key="1">
    <source>
        <dbReference type="EMBL" id="KAK3259216.1"/>
    </source>
</evidence>
<comment type="caution">
    <text evidence="1">The sequence shown here is derived from an EMBL/GenBank/DDBJ whole genome shotgun (WGS) entry which is preliminary data.</text>
</comment>
<evidence type="ECO:0000313" key="2">
    <source>
        <dbReference type="Proteomes" id="UP001190700"/>
    </source>
</evidence>
<name>A0AAE0KSI9_9CHLO</name>
<dbReference type="Proteomes" id="UP001190700">
    <property type="component" value="Unassembled WGS sequence"/>
</dbReference>
<accession>A0AAE0KSI9</accession>
<keyword evidence="2" id="KW-1185">Reference proteome</keyword>
<organism evidence="1 2">
    <name type="scientific">Cymbomonas tetramitiformis</name>
    <dbReference type="NCBI Taxonomy" id="36881"/>
    <lineage>
        <taxon>Eukaryota</taxon>
        <taxon>Viridiplantae</taxon>
        <taxon>Chlorophyta</taxon>
        <taxon>Pyramimonadophyceae</taxon>
        <taxon>Pyramimonadales</taxon>
        <taxon>Pyramimonadaceae</taxon>
        <taxon>Cymbomonas</taxon>
    </lineage>
</organism>